<dbReference type="EMBL" id="HACG01017362">
    <property type="protein sequence ID" value="CEK64227.1"/>
    <property type="molecule type" value="Transcribed_RNA"/>
</dbReference>
<protein>
    <submittedName>
        <fullName evidence="1">Uncharacterized protein</fullName>
    </submittedName>
</protein>
<reference evidence="1" key="1">
    <citation type="submission" date="2014-12" db="EMBL/GenBank/DDBJ databases">
        <title>Insight into the proteome of Arion vulgaris.</title>
        <authorList>
            <person name="Aradska J."/>
            <person name="Bulat T."/>
            <person name="Smidak R."/>
            <person name="Sarate P."/>
            <person name="Gangsoo J."/>
            <person name="Sialana F."/>
            <person name="Bilban M."/>
            <person name="Lubec G."/>
        </authorList>
    </citation>
    <scope>NUCLEOTIDE SEQUENCE</scope>
    <source>
        <tissue evidence="1">Skin</tissue>
    </source>
</reference>
<organism evidence="1">
    <name type="scientific">Arion vulgaris</name>
    <dbReference type="NCBI Taxonomy" id="1028688"/>
    <lineage>
        <taxon>Eukaryota</taxon>
        <taxon>Metazoa</taxon>
        <taxon>Spiralia</taxon>
        <taxon>Lophotrochozoa</taxon>
        <taxon>Mollusca</taxon>
        <taxon>Gastropoda</taxon>
        <taxon>Heterobranchia</taxon>
        <taxon>Euthyneura</taxon>
        <taxon>Panpulmonata</taxon>
        <taxon>Eupulmonata</taxon>
        <taxon>Stylommatophora</taxon>
        <taxon>Helicina</taxon>
        <taxon>Arionoidea</taxon>
        <taxon>Arionidae</taxon>
        <taxon>Arion</taxon>
    </lineage>
</organism>
<evidence type="ECO:0000313" key="1">
    <source>
        <dbReference type="EMBL" id="CEK64227.1"/>
    </source>
</evidence>
<proteinExistence type="predicted"/>
<dbReference type="AlphaFoldDB" id="A0A0B6Z763"/>
<feature type="non-terminal residue" evidence="1">
    <location>
        <position position="1"/>
    </location>
</feature>
<accession>A0A0B6Z763</accession>
<name>A0A0B6Z763_9EUPU</name>
<sequence length="85" mass="9945">EREREKRKNGWDSDFSTVYFYRIVVVLPDRDILCLSLSKVTSFFCLGENETDDLHMYGNSFEQADLTLLPNTILRLTLRNGNKIL</sequence>
<gene>
    <name evidence="1" type="primary">ORF51028</name>
</gene>